<accession>A0A5B8XEV3</accession>
<evidence type="ECO:0000313" key="2">
    <source>
        <dbReference type="Proteomes" id="UP000321934"/>
    </source>
</evidence>
<sequence length="228" mass="26291">MQYFLLFVSTFFSQIRGKIAFMCKIFVQISTFFSACSAAKSPVTIALFLIITLFSEPSLANPTQNPNTKAQNPKFHKPETEAERALDEILRVETGLEQNSKLNDEDMFTKGFINECKRKQNEALNSQECKEECNGYPCGIVCYPFHKNCIIRGNDNSTVGYVFHTSYQNEQEAFVSEIWYECTQRDQESYQKATTESIRLPYIMKKEDGKWKIDGFCYENINCPTQTN</sequence>
<protein>
    <submittedName>
        <fullName evidence="1">Uncharacterized protein</fullName>
    </submittedName>
</protein>
<dbReference type="EMBL" id="CP029077">
    <property type="protein sequence ID" value="QED23838.1"/>
    <property type="molecule type" value="Genomic_DNA"/>
</dbReference>
<dbReference type="RefSeq" id="WP_146821254.1">
    <property type="nucleotide sequence ID" value="NZ_CP029077.1"/>
</dbReference>
<dbReference type="Proteomes" id="UP000321934">
    <property type="component" value="Chromosome"/>
</dbReference>
<dbReference type="AlphaFoldDB" id="A0A5B8XEV3"/>
<evidence type="ECO:0000313" key="1">
    <source>
        <dbReference type="EMBL" id="QED23838.1"/>
    </source>
</evidence>
<proteinExistence type="predicted"/>
<gene>
    <name evidence="1" type="ORF">Deia_01056</name>
</gene>
<name>A0A5B8XEV3_9RICK</name>
<organism evidence="1 2">
    <name type="scientific">Candidatus Deianiraea vastatrix</name>
    <dbReference type="NCBI Taxonomy" id="2163644"/>
    <lineage>
        <taxon>Bacteria</taxon>
        <taxon>Pseudomonadati</taxon>
        <taxon>Pseudomonadota</taxon>
        <taxon>Alphaproteobacteria</taxon>
        <taxon>Rickettsiales</taxon>
        <taxon>Candidatus Deianiraeaceae</taxon>
        <taxon>Candidatus Deianiraea</taxon>
    </lineage>
</organism>
<reference evidence="1 2" key="1">
    <citation type="journal article" date="2019" name="ISME J.">
        <title>Deianiraea, an extracellular bacterium associated with the ciliate Paramecium, suggests an alternative scenario for the evolution of Rickettsiales.</title>
        <authorList>
            <person name="Castelli M."/>
            <person name="Sabaneyeva E."/>
            <person name="Lanzoni O."/>
            <person name="Lebedeva N."/>
            <person name="Floriano A.M."/>
            <person name="Gaiarsa S."/>
            <person name="Benken K."/>
            <person name="Modeo L."/>
            <person name="Bandi C."/>
            <person name="Potekhin A."/>
            <person name="Sassera D."/>
            <person name="Petroni G."/>
        </authorList>
    </citation>
    <scope>NUCLEOTIDE SEQUENCE [LARGE SCALE GENOMIC DNA]</scope>
    <source>
        <strain evidence="1">CyL4-1</strain>
    </source>
</reference>
<keyword evidence="2" id="KW-1185">Reference proteome</keyword>